<evidence type="ECO:0000256" key="2">
    <source>
        <dbReference type="ARBA" id="ARBA00001966"/>
    </source>
</evidence>
<dbReference type="GO" id="GO:0016491">
    <property type="term" value="F:oxidoreductase activity"/>
    <property type="evidence" value="ECO:0007669"/>
    <property type="project" value="InterPro"/>
</dbReference>
<dbReference type="SUPFAM" id="SSF52218">
    <property type="entry name" value="Flavoproteins"/>
    <property type="match status" value="1"/>
</dbReference>
<evidence type="ECO:0000256" key="3">
    <source>
        <dbReference type="ARBA" id="ARBA00022630"/>
    </source>
</evidence>
<name>A0A8T3VNH6_9EURY</name>
<evidence type="ECO:0000256" key="4">
    <source>
        <dbReference type="ARBA" id="ARBA00022643"/>
    </source>
</evidence>
<dbReference type="Pfam" id="PF03358">
    <property type="entry name" value="FMN_red"/>
    <property type="match status" value="1"/>
</dbReference>
<proteinExistence type="inferred from homology"/>
<feature type="domain" description="NADPH-dependent FMN reductase-like" evidence="6">
    <location>
        <begin position="1"/>
        <end position="119"/>
    </location>
</feature>
<dbReference type="AlphaFoldDB" id="A0A8T3VNH6"/>
<evidence type="ECO:0000259" key="6">
    <source>
        <dbReference type="Pfam" id="PF03358"/>
    </source>
</evidence>
<comment type="similarity">
    <text evidence="5">Belongs to the SsuE family. Isf subfamily.</text>
</comment>
<gene>
    <name evidence="7" type="ORF">E7Z74_06410</name>
</gene>
<sequence length="181" mass="20243">MKVIALNGSPRKRGNSNRFLDEMIDACKSNGHEVKKYFLDKMDINPCSGCEICSKGKDCRFNDDGTEIIDQLAEGASLIVASPIYFGQMTAQLKTIIDRFYSIFNNPDKKFDGKVAVIFVHAYPGDDFYRPYVDSVLKQPFEMNTELEIVGSLEVGGVKFIGDADKAEEALKKAYEIGLKF</sequence>
<dbReference type="PANTHER" id="PTHR43278">
    <property type="entry name" value="NAD(P)H-DEPENDENT FMN-CONTAINING OXIDOREDUCTASE YWQN-RELATED"/>
    <property type="match status" value="1"/>
</dbReference>
<dbReference type="PANTHER" id="PTHR43278:SF2">
    <property type="entry name" value="IRON-SULFUR FLAVOPROTEIN"/>
    <property type="match status" value="1"/>
</dbReference>
<dbReference type="EMBL" id="SUTF01000007">
    <property type="protein sequence ID" value="MBE6510881.1"/>
    <property type="molecule type" value="Genomic_DNA"/>
</dbReference>
<keyword evidence="4" id="KW-0288">FMN</keyword>
<dbReference type="InterPro" id="IPR051796">
    <property type="entry name" value="ISF_SsuE-like"/>
</dbReference>
<protein>
    <submittedName>
        <fullName evidence="7">Flavodoxin family protein</fullName>
    </submittedName>
</protein>
<evidence type="ECO:0000256" key="1">
    <source>
        <dbReference type="ARBA" id="ARBA00001917"/>
    </source>
</evidence>
<comment type="cofactor">
    <cofactor evidence="1">
        <name>FMN</name>
        <dbReference type="ChEBI" id="CHEBI:58210"/>
    </cofactor>
</comment>
<comment type="caution">
    <text evidence="7">The sequence shown here is derived from an EMBL/GenBank/DDBJ whole genome shotgun (WGS) entry which is preliminary data.</text>
</comment>
<reference evidence="7" key="1">
    <citation type="submission" date="2019-04" db="EMBL/GenBank/DDBJ databases">
        <title>Evolution of Biomass-Degrading Anaerobic Consortia Revealed by Metagenomics.</title>
        <authorList>
            <person name="Peng X."/>
        </authorList>
    </citation>
    <scope>NUCLEOTIDE SEQUENCE</scope>
    <source>
        <strain evidence="7">SIG13</strain>
    </source>
</reference>
<dbReference type="InterPro" id="IPR029039">
    <property type="entry name" value="Flavoprotein-like_sf"/>
</dbReference>
<evidence type="ECO:0000313" key="7">
    <source>
        <dbReference type="EMBL" id="MBE6510881.1"/>
    </source>
</evidence>
<evidence type="ECO:0000256" key="5">
    <source>
        <dbReference type="ARBA" id="ARBA00038292"/>
    </source>
</evidence>
<dbReference type="InterPro" id="IPR005025">
    <property type="entry name" value="FMN_Rdtase-like_dom"/>
</dbReference>
<comment type="cofactor">
    <cofactor evidence="2">
        <name>[4Fe-4S] cluster</name>
        <dbReference type="ChEBI" id="CHEBI:49883"/>
    </cofactor>
</comment>
<accession>A0A8T3VNH6</accession>
<organism evidence="7 8">
    <name type="scientific">Methanobrevibacter millerae</name>
    <dbReference type="NCBI Taxonomy" id="230361"/>
    <lineage>
        <taxon>Archaea</taxon>
        <taxon>Methanobacteriati</taxon>
        <taxon>Methanobacteriota</taxon>
        <taxon>Methanomada group</taxon>
        <taxon>Methanobacteria</taxon>
        <taxon>Methanobacteriales</taxon>
        <taxon>Methanobacteriaceae</taxon>
        <taxon>Methanobrevibacter</taxon>
    </lineage>
</organism>
<dbReference type="Proteomes" id="UP000713479">
    <property type="component" value="Unassembled WGS sequence"/>
</dbReference>
<dbReference type="Gene3D" id="3.40.50.360">
    <property type="match status" value="1"/>
</dbReference>
<evidence type="ECO:0000313" key="8">
    <source>
        <dbReference type="Proteomes" id="UP000713479"/>
    </source>
</evidence>
<keyword evidence="3" id="KW-0285">Flavoprotein</keyword>